<dbReference type="GO" id="GO:0031123">
    <property type="term" value="P:RNA 3'-end processing"/>
    <property type="evidence" value="ECO:0007669"/>
    <property type="project" value="TreeGrafter"/>
</dbReference>
<evidence type="ECO:0000256" key="1">
    <source>
        <dbReference type="ARBA" id="ARBA00008593"/>
    </source>
</evidence>
<evidence type="ECO:0000313" key="8">
    <source>
        <dbReference type="EMBL" id="KAH0559268.1"/>
    </source>
</evidence>
<gene>
    <name evidence="8" type="ORF">GP486_004215</name>
</gene>
<dbReference type="SUPFAM" id="SSF81301">
    <property type="entry name" value="Nucleotidyltransferase"/>
    <property type="match status" value="1"/>
</dbReference>
<comment type="caution">
    <text evidence="8">The sequence shown here is derived from an EMBL/GenBank/DDBJ whole genome shotgun (WGS) entry which is preliminary data.</text>
</comment>
<dbReference type="CDD" id="cd05402">
    <property type="entry name" value="NT_PAP_TUTase"/>
    <property type="match status" value="1"/>
</dbReference>
<protein>
    <recommendedName>
        <fullName evidence="2">polynucleotide adenylyltransferase</fullName>
        <ecNumber evidence="2">2.7.7.19</ecNumber>
    </recommendedName>
</protein>
<dbReference type="PANTHER" id="PTHR23092">
    <property type="entry name" value="POLY(A) RNA POLYMERASE"/>
    <property type="match status" value="1"/>
</dbReference>
<reference evidence="8" key="1">
    <citation type="submission" date="2021-03" db="EMBL/GenBank/DDBJ databases">
        <title>Comparative genomics and phylogenomic investigation of the class Geoglossomycetes provide insights into ecological specialization and systematics.</title>
        <authorList>
            <person name="Melie T."/>
            <person name="Pirro S."/>
            <person name="Miller A.N."/>
            <person name="Quandt A."/>
        </authorList>
    </citation>
    <scope>NUCLEOTIDE SEQUENCE</scope>
    <source>
        <strain evidence="8">CAQ_001_2017</strain>
    </source>
</reference>
<dbReference type="GO" id="GO:0046872">
    <property type="term" value="F:metal ion binding"/>
    <property type="evidence" value="ECO:0007669"/>
    <property type="project" value="UniProtKB-KW"/>
</dbReference>
<feature type="domain" description="Poly(A) RNA polymerase mitochondrial-like central palm" evidence="7">
    <location>
        <begin position="220"/>
        <end position="357"/>
    </location>
</feature>
<proteinExistence type="inferred from homology"/>
<dbReference type="Pfam" id="PF03828">
    <property type="entry name" value="PAP_assoc"/>
    <property type="match status" value="1"/>
</dbReference>
<dbReference type="GO" id="GO:1990817">
    <property type="term" value="F:poly(A) RNA polymerase activity"/>
    <property type="evidence" value="ECO:0007669"/>
    <property type="project" value="UniProtKB-EC"/>
</dbReference>
<evidence type="ECO:0000259" key="6">
    <source>
        <dbReference type="Pfam" id="PF03828"/>
    </source>
</evidence>
<dbReference type="InterPro" id="IPR002058">
    <property type="entry name" value="PAP_assoc"/>
</dbReference>
<keyword evidence="9" id="KW-1185">Reference proteome</keyword>
<dbReference type="EMBL" id="JAGHQM010000640">
    <property type="protein sequence ID" value="KAH0559268.1"/>
    <property type="molecule type" value="Genomic_DNA"/>
</dbReference>
<dbReference type="GO" id="GO:0043634">
    <property type="term" value="P:polyadenylation-dependent ncRNA catabolic process"/>
    <property type="evidence" value="ECO:0007669"/>
    <property type="project" value="TreeGrafter"/>
</dbReference>
<evidence type="ECO:0000256" key="5">
    <source>
        <dbReference type="SAM" id="MobiDB-lite"/>
    </source>
</evidence>
<dbReference type="GO" id="GO:0031499">
    <property type="term" value="C:TRAMP complex"/>
    <property type="evidence" value="ECO:0007669"/>
    <property type="project" value="TreeGrafter"/>
</dbReference>
<dbReference type="GO" id="GO:0003729">
    <property type="term" value="F:mRNA binding"/>
    <property type="evidence" value="ECO:0007669"/>
    <property type="project" value="TreeGrafter"/>
</dbReference>
<dbReference type="Pfam" id="PF22600">
    <property type="entry name" value="MTPAP-like_central"/>
    <property type="match status" value="1"/>
</dbReference>
<dbReference type="Proteomes" id="UP000750711">
    <property type="component" value="Unassembled WGS sequence"/>
</dbReference>
<dbReference type="GO" id="GO:0005730">
    <property type="term" value="C:nucleolus"/>
    <property type="evidence" value="ECO:0007669"/>
    <property type="project" value="TreeGrafter"/>
</dbReference>
<comment type="similarity">
    <text evidence="1">Belongs to the DNA polymerase type-B-like family.</text>
</comment>
<evidence type="ECO:0000313" key="9">
    <source>
        <dbReference type="Proteomes" id="UP000750711"/>
    </source>
</evidence>
<dbReference type="PANTHER" id="PTHR23092:SF50">
    <property type="entry name" value="MTF2-LIKE C-TERMINAL DOMAIN-CONTAINING PROTEIN"/>
    <property type="match status" value="1"/>
</dbReference>
<sequence>MRSTLSRCRSPTSYKFLSALSSVFNHFIGVPCNQRRLAAQAAIVAVDEPIRHVHVEGNRSRYGRRSLRSLEAGNAEIHFNDLRRTLEAHRSKNRASVIRKVTSKGTPADFRAENSYAHPSLDGNQPKTRTEVLPSLGKLTLRLQNVWRERIERLRLAEKKTLKPRRLGRTRKIKPIQEYLGVNFPPLPKYEMRWGRDTEEDVAPWLKYLTWSSGDASSRLNDEIKAFETYMSPTVAERNLRETVVSELRSIAARAMPGASLKIYGSYGTGLYTPSSDIDLRLSFPEIEKRLNERGPSPTRPVAVRESLQQLTNFMRCLQDLDGYTDIGLVGARTPVGVTTHQATGLQLQITATGETASSDEYVRTYLAEYPALRPLYFTIKNALLIRDFADTFTGGLGSYSLFMALVAWLRLRKSQNITIWHHNNETLGEDLLDFLEFYASFDYYHWGLSIEPPRVLRKRLRVGRPSTFEKEAMAGDPILRAQSKMCVADEIQPYRLYLQDPANPYNDLGSKCYGIKHIRATFQHILARLRRGMVQFEQSPSVFKNGGLLESVIGGRFDWLEQRRMRECMKGAGVTIWPKGP</sequence>
<dbReference type="GO" id="GO:0010605">
    <property type="term" value="P:negative regulation of macromolecule metabolic process"/>
    <property type="evidence" value="ECO:0007669"/>
    <property type="project" value="UniProtKB-ARBA"/>
</dbReference>
<dbReference type="AlphaFoldDB" id="A0A9P8LB85"/>
<dbReference type="InterPro" id="IPR043519">
    <property type="entry name" value="NT_sf"/>
</dbReference>
<organism evidence="8 9">
    <name type="scientific">Trichoglossum hirsutum</name>
    <dbReference type="NCBI Taxonomy" id="265104"/>
    <lineage>
        <taxon>Eukaryota</taxon>
        <taxon>Fungi</taxon>
        <taxon>Dikarya</taxon>
        <taxon>Ascomycota</taxon>
        <taxon>Pezizomycotina</taxon>
        <taxon>Geoglossomycetes</taxon>
        <taxon>Geoglossales</taxon>
        <taxon>Geoglossaceae</taxon>
        <taxon>Trichoglossum</taxon>
    </lineage>
</organism>
<keyword evidence="4" id="KW-0460">Magnesium</keyword>
<evidence type="ECO:0000256" key="4">
    <source>
        <dbReference type="ARBA" id="ARBA00022842"/>
    </source>
</evidence>
<evidence type="ECO:0000256" key="3">
    <source>
        <dbReference type="ARBA" id="ARBA00022723"/>
    </source>
</evidence>
<name>A0A9P8LB85_9PEZI</name>
<evidence type="ECO:0000256" key="2">
    <source>
        <dbReference type="ARBA" id="ARBA00012388"/>
    </source>
</evidence>
<keyword evidence="3" id="KW-0479">Metal-binding</keyword>
<dbReference type="Gene3D" id="1.10.1410.10">
    <property type="match status" value="1"/>
</dbReference>
<dbReference type="InterPro" id="IPR045862">
    <property type="entry name" value="Trf4-like"/>
</dbReference>
<accession>A0A9P8LB85</accession>
<feature type="domain" description="PAP-associated" evidence="6">
    <location>
        <begin position="428"/>
        <end position="507"/>
    </location>
</feature>
<feature type="region of interest" description="Disordered" evidence="5">
    <location>
        <begin position="109"/>
        <end position="129"/>
    </location>
</feature>
<dbReference type="EC" id="2.7.7.19" evidence="2"/>
<evidence type="ECO:0000259" key="7">
    <source>
        <dbReference type="Pfam" id="PF22600"/>
    </source>
</evidence>
<dbReference type="SUPFAM" id="SSF81631">
    <property type="entry name" value="PAP/OAS1 substrate-binding domain"/>
    <property type="match status" value="1"/>
</dbReference>
<dbReference type="InterPro" id="IPR054708">
    <property type="entry name" value="MTPAP-like_central"/>
</dbReference>
<dbReference type="Gene3D" id="3.30.460.10">
    <property type="entry name" value="Beta Polymerase, domain 2"/>
    <property type="match status" value="1"/>
</dbReference>